<sequence length="70" mass="8367">MAVNISERTKKKNMVILIEVECESKNHWKHIKKIVSNNLLDNKISYRMVDQRYGQLPRTFDLEVKSYKVD</sequence>
<organism evidence="1">
    <name type="scientific">marine sediment metagenome</name>
    <dbReference type="NCBI Taxonomy" id="412755"/>
    <lineage>
        <taxon>unclassified sequences</taxon>
        <taxon>metagenomes</taxon>
        <taxon>ecological metagenomes</taxon>
    </lineage>
</organism>
<comment type="caution">
    <text evidence="1">The sequence shown here is derived from an EMBL/GenBank/DDBJ whole genome shotgun (WGS) entry which is preliminary data.</text>
</comment>
<dbReference type="EMBL" id="LAZR01000297">
    <property type="protein sequence ID" value="KKN76340.1"/>
    <property type="molecule type" value="Genomic_DNA"/>
</dbReference>
<reference evidence="1" key="1">
    <citation type="journal article" date="2015" name="Nature">
        <title>Complex archaea that bridge the gap between prokaryotes and eukaryotes.</title>
        <authorList>
            <person name="Spang A."/>
            <person name="Saw J.H."/>
            <person name="Jorgensen S.L."/>
            <person name="Zaremba-Niedzwiedzka K."/>
            <person name="Martijn J."/>
            <person name="Lind A.E."/>
            <person name="van Eijk R."/>
            <person name="Schleper C."/>
            <person name="Guy L."/>
            <person name="Ettema T.J."/>
        </authorList>
    </citation>
    <scope>NUCLEOTIDE SEQUENCE</scope>
</reference>
<proteinExistence type="predicted"/>
<evidence type="ECO:0000313" key="1">
    <source>
        <dbReference type="EMBL" id="KKN76340.1"/>
    </source>
</evidence>
<accession>A0A0F9T571</accession>
<gene>
    <name evidence="1" type="ORF">LCGC14_0371920</name>
</gene>
<protein>
    <submittedName>
        <fullName evidence="1">Uncharacterized protein</fullName>
    </submittedName>
</protein>
<dbReference type="AlphaFoldDB" id="A0A0F9T571"/>
<name>A0A0F9T571_9ZZZZ</name>